<dbReference type="InterPro" id="IPR009291">
    <property type="entry name" value="Vps62"/>
</dbReference>
<dbReference type="OrthoDB" id="1884855at2759"/>
<name>A0A835UVB3_VANPL</name>
<reference evidence="1 2" key="1">
    <citation type="journal article" date="2020" name="Nat. Food">
        <title>A phased Vanilla planifolia genome enables genetic improvement of flavour and production.</title>
        <authorList>
            <person name="Hasing T."/>
            <person name="Tang H."/>
            <person name="Brym M."/>
            <person name="Khazi F."/>
            <person name="Huang T."/>
            <person name="Chambers A.H."/>
        </authorList>
    </citation>
    <scope>NUCLEOTIDE SEQUENCE [LARGE SCALE GENOMIC DNA]</scope>
    <source>
        <tissue evidence="1">Leaf</tissue>
    </source>
</reference>
<evidence type="ECO:0000313" key="2">
    <source>
        <dbReference type="Proteomes" id="UP000636800"/>
    </source>
</evidence>
<gene>
    <name evidence="1" type="ORF">HPP92_014923</name>
</gene>
<proteinExistence type="predicted"/>
<dbReference type="EMBL" id="JADCNL010000007">
    <property type="protein sequence ID" value="KAG0473066.1"/>
    <property type="molecule type" value="Genomic_DNA"/>
</dbReference>
<comment type="caution">
    <text evidence="1">The sequence shown here is derived from an EMBL/GenBank/DDBJ whole genome shotgun (WGS) entry which is preliminary data.</text>
</comment>
<keyword evidence="2" id="KW-1185">Reference proteome</keyword>
<accession>A0A835UVB3</accession>
<sequence length="605" mass="66523">MLEPSRFVINAIKAALSNKEYEIITECAISNISEIPRMVPSLGDAFGTPKENIEKDVSPVPTVMASEDLGEQKWITIKVLVSVEYVELSLHSGITRDSPLASLQARGAWILYKSNSRGVGFLFATLKGFSVIDVREGIKEELRLAIGKSWGTESTFSSDASDALRLTRPGEKNVLCELSSQSIPSMLILDATFKNSLTNISLCVQRPKLLVVLDFLLAISEFFVPSLRSVLSDEEEILPMPLSNAVIIDQQIYFQPSVVFSLSPLRPLLVDDAKFEHFIYDGKGGKLFLQSRDGRNISMFNTEIIIHVGDGKRLQFKNVTIVNGHCLDNCVFLGSNSSYSASEDDKVYFEEMEEDVPLVTSEDRRDDVAAPAVVADGSTELVIELQAIGPELTFYNASEEVGRSFATSNKAIHAYLDAFCRLVVKDKSLEMNGNVLGLKMEKDDILAFLMENFQKVSVVCFQFEKVGAIQSNLRDQKYTFWRPRAPSGFAVLGDCLTPLILPSEDDDSVNDCCSVWFPVAPKGYVAVGCVVSPGSRPPSLSSALCILSSLVTPCTLKDCIAFQMADLNGHANDIAFWRVDNSFGSFLPASSDMSVDGRAFMSFVI</sequence>
<protein>
    <submittedName>
        <fullName evidence="1">Uncharacterized protein</fullName>
    </submittedName>
</protein>
<dbReference type="PANTHER" id="PTHR45523">
    <property type="entry name" value="TETRATRICOPEPTIDE REPEAT (TPR)-CONTAINING PROTEIN-RELATED"/>
    <property type="match status" value="1"/>
</dbReference>
<dbReference type="AlphaFoldDB" id="A0A835UVB3"/>
<dbReference type="PANTHER" id="PTHR45523:SF1">
    <property type="entry name" value="TETRATRICOPEPTIDE REPEAT (TPR)-CONTAINING PROTEIN"/>
    <property type="match status" value="1"/>
</dbReference>
<dbReference type="Proteomes" id="UP000636800">
    <property type="component" value="Chromosome 7"/>
</dbReference>
<evidence type="ECO:0000313" key="1">
    <source>
        <dbReference type="EMBL" id="KAG0473066.1"/>
    </source>
</evidence>
<organism evidence="1 2">
    <name type="scientific">Vanilla planifolia</name>
    <name type="common">Vanilla</name>
    <dbReference type="NCBI Taxonomy" id="51239"/>
    <lineage>
        <taxon>Eukaryota</taxon>
        <taxon>Viridiplantae</taxon>
        <taxon>Streptophyta</taxon>
        <taxon>Embryophyta</taxon>
        <taxon>Tracheophyta</taxon>
        <taxon>Spermatophyta</taxon>
        <taxon>Magnoliopsida</taxon>
        <taxon>Liliopsida</taxon>
        <taxon>Asparagales</taxon>
        <taxon>Orchidaceae</taxon>
        <taxon>Vanilloideae</taxon>
        <taxon>Vanilleae</taxon>
        <taxon>Vanilla</taxon>
    </lineage>
</organism>
<dbReference type="Pfam" id="PF06101">
    <property type="entry name" value="Vps62"/>
    <property type="match status" value="1"/>
</dbReference>